<feature type="transmembrane region" description="Helical" evidence="7">
    <location>
        <begin position="591"/>
        <end position="608"/>
    </location>
</feature>
<sequence>MTRGNQHANQTSPPSTNHASTSSSATSGESPTPTQHGDQQPSTVPRRKLERRTHFSVGPPREYSAVSAPTTPLAYETNLEDYGDDGESLPKEHGQLDYFNTNHRALPPITTPSPSHDPGLAWTGDVEVAVPHSPSYQNGTNLTPNGGGGDGGLDEKHPADDVAIPITDPEFDVHGHEAHKLVRRATGRERKEVAQGGGGVLSSLLHLYGQQQRSADKKLRSSAAKPGGGRARPSKPLFSSRPRSYHHANTAPSTPFANAAELKGHRSTATLSGLLLGSSMLGSGWTPPDSARTSISDEGGLSGFSTAYSSSNNLLDQLRIQENIRDILRKHDLMIQTARALLLFGSPSHRLEGNMQLLAKRLQVNCSVANLPGLLLFAFHDPDTHTSETHMLRIPMGGYHMSRLKRTNGVVRALMAYEISLDDAATELREMIEKPAYLPWYITLANYCVVSFVAAPLLFGGGWVDAAVSGAVGLVVGGMSLVASRLISYANVFEVTAAVFSGVMASVLSQHVCYWGVVLSAMVNLLPGLSLTLAVTELASRNVISGSVRLFYALVVAFLIGFGLSFGTRLYTSSGNAIDNASYTCQPISKYFWFLFFPIISFNFNMYLKADLIDYIPMTLISAAGFTTNYFASQYFDANYFAPAIASFVIATLSNVYSKLFSQMAISSILAGILLLVPGSLGVKGSLSMLTSDSNQAYEFSLQMVIISLSVSVGLFVSSLLVYPFGKKHNVLLTI</sequence>
<name>A0A9W8B4X0_9FUNG</name>
<keyword evidence="2 7" id="KW-0812">Transmembrane</keyword>
<reference evidence="10" key="1">
    <citation type="submission" date="2022-07" db="EMBL/GenBank/DDBJ databases">
        <title>Phylogenomic reconstructions and comparative analyses of Kickxellomycotina fungi.</title>
        <authorList>
            <person name="Reynolds N.K."/>
            <person name="Stajich J.E."/>
            <person name="Barry K."/>
            <person name="Grigoriev I.V."/>
            <person name="Crous P."/>
            <person name="Smith M.E."/>
        </authorList>
    </citation>
    <scope>NUCLEOTIDE SEQUENCE</scope>
    <source>
        <strain evidence="10">RSA 567</strain>
    </source>
</reference>
<feature type="transmembrane region" description="Helical" evidence="7">
    <location>
        <begin position="638"/>
        <end position="657"/>
    </location>
</feature>
<evidence type="ECO:0000313" key="11">
    <source>
        <dbReference type="Proteomes" id="UP001151582"/>
    </source>
</evidence>
<evidence type="ECO:0000256" key="1">
    <source>
        <dbReference type="ARBA" id="ARBA00004141"/>
    </source>
</evidence>
<comment type="subcellular location">
    <subcellularLocation>
        <location evidence="1">Membrane</location>
        <topology evidence="1">Multi-pass membrane protein</topology>
    </subcellularLocation>
</comment>
<feature type="transmembrane region" description="Helical" evidence="7">
    <location>
        <begin position="664"/>
        <end position="681"/>
    </location>
</feature>
<feature type="transmembrane region" description="Helical" evidence="7">
    <location>
        <begin position="463"/>
        <end position="482"/>
    </location>
</feature>
<dbReference type="InterPro" id="IPR051361">
    <property type="entry name" value="ThrE/Ser_Exporter"/>
</dbReference>
<feature type="transmembrane region" description="Helical" evidence="7">
    <location>
        <begin position="438"/>
        <end position="457"/>
    </location>
</feature>
<feature type="region of interest" description="Disordered" evidence="6">
    <location>
        <begin position="133"/>
        <end position="160"/>
    </location>
</feature>
<comment type="similarity">
    <text evidence="5">Belongs to the ThrE exporter (TC 2.A.79) family.</text>
</comment>
<dbReference type="OrthoDB" id="413008at2759"/>
<dbReference type="GO" id="GO:0022857">
    <property type="term" value="F:transmembrane transporter activity"/>
    <property type="evidence" value="ECO:0007669"/>
    <property type="project" value="InterPro"/>
</dbReference>
<feature type="region of interest" description="Disordered" evidence="6">
    <location>
        <begin position="211"/>
        <end position="255"/>
    </location>
</feature>
<evidence type="ECO:0000256" key="5">
    <source>
        <dbReference type="ARBA" id="ARBA00034125"/>
    </source>
</evidence>
<feature type="region of interest" description="Disordered" evidence="6">
    <location>
        <begin position="1"/>
        <end position="94"/>
    </location>
</feature>
<evidence type="ECO:0000259" key="8">
    <source>
        <dbReference type="Pfam" id="PF06738"/>
    </source>
</evidence>
<organism evidence="10 11">
    <name type="scientific">Dimargaris verticillata</name>
    <dbReference type="NCBI Taxonomy" id="2761393"/>
    <lineage>
        <taxon>Eukaryota</taxon>
        <taxon>Fungi</taxon>
        <taxon>Fungi incertae sedis</taxon>
        <taxon>Zoopagomycota</taxon>
        <taxon>Kickxellomycotina</taxon>
        <taxon>Dimargaritomycetes</taxon>
        <taxon>Dimargaritales</taxon>
        <taxon>Dimargaritaceae</taxon>
        <taxon>Dimargaris</taxon>
    </lineage>
</organism>
<proteinExistence type="inferred from homology"/>
<dbReference type="Pfam" id="PF06738">
    <property type="entry name" value="ThrE"/>
    <property type="match status" value="1"/>
</dbReference>
<feature type="transmembrane region" description="Helical" evidence="7">
    <location>
        <begin position="550"/>
        <end position="571"/>
    </location>
</feature>
<protein>
    <submittedName>
        <fullName evidence="10">Pheromone-regulated protein prm10</fullName>
    </submittedName>
</protein>
<feature type="transmembrane region" description="Helical" evidence="7">
    <location>
        <begin position="701"/>
        <end position="723"/>
    </location>
</feature>
<feature type="domain" description="Threonine/Serine exporter ThrE" evidence="9">
    <location>
        <begin position="595"/>
        <end position="720"/>
    </location>
</feature>
<evidence type="ECO:0000256" key="2">
    <source>
        <dbReference type="ARBA" id="ARBA00022692"/>
    </source>
</evidence>
<keyword evidence="3 7" id="KW-1133">Transmembrane helix</keyword>
<dbReference type="GO" id="GO:0016020">
    <property type="term" value="C:membrane"/>
    <property type="evidence" value="ECO:0007669"/>
    <property type="project" value="UniProtKB-SubCell"/>
</dbReference>
<evidence type="ECO:0000256" key="3">
    <source>
        <dbReference type="ARBA" id="ARBA00022989"/>
    </source>
</evidence>
<dbReference type="Proteomes" id="UP001151582">
    <property type="component" value="Unassembled WGS sequence"/>
</dbReference>
<keyword evidence="11" id="KW-1185">Reference proteome</keyword>
<accession>A0A9W8B4X0</accession>
<feature type="compositionally biased region" description="Low complexity" evidence="6">
    <location>
        <begin position="11"/>
        <end position="34"/>
    </location>
</feature>
<evidence type="ECO:0000256" key="7">
    <source>
        <dbReference type="SAM" id="Phobius"/>
    </source>
</evidence>
<dbReference type="PANTHER" id="PTHR31082">
    <property type="entry name" value="PHEROMONE-REGULATED MEMBRANE PROTEIN 10"/>
    <property type="match status" value="1"/>
</dbReference>
<comment type="caution">
    <text evidence="10">The sequence shown here is derived from an EMBL/GenBank/DDBJ whole genome shotgun (WGS) entry which is preliminary data.</text>
</comment>
<dbReference type="PANTHER" id="PTHR31082:SF4">
    <property type="entry name" value="PHEROMONE-REGULATED MEMBRANE PROTEIN 10"/>
    <property type="match status" value="1"/>
</dbReference>
<feature type="compositionally biased region" description="Polar residues" evidence="6">
    <location>
        <begin position="1"/>
        <end position="10"/>
    </location>
</feature>
<dbReference type="AlphaFoldDB" id="A0A9W8B4X0"/>
<feature type="domain" description="Threonine/serine exporter-like N-terminal" evidence="8">
    <location>
        <begin position="332"/>
        <end position="570"/>
    </location>
</feature>
<gene>
    <name evidence="10" type="primary">PRM10</name>
    <name evidence="10" type="ORF">H4R34_003269</name>
</gene>
<dbReference type="Pfam" id="PF12821">
    <property type="entry name" value="ThrE_2"/>
    <property type="match status" value="1"/>
</dbReference>
<dbReference type="InterPro" id="IPR024528">
    <property type="entry name" value="ThrE_2"/>
</dbReference>
<evidence type="ECO:0000259" key="9">
    <source>
        <dbReference type="Pfam" id="PF12821"/>
    </source>
</evidence>
<dbReference type="EMBL" id="JANBQB010000287">
    <property type="protein sequence ID" value="KAJ1978278.1"/>
    <property type="molecule type" value="Genomic_DNA"/>
</dbReference>
<feature type="compositionally biased region" description="Acidic residues" evidence="6">
    <location>
        <begin position="78"/>
        <end position="87"/>
    </location>
</feature>
<feature type="transmembrane region" description="Helical" evidence="7">
    <location>
        <begin position="514"/>
        <end position="538"/>
    </location>
</feature>
<evidence type="ECO:0000313" key="10">
    <source>
        <dbReference type="EMBL" id="KAJ1978278.1"/>
    </source>
</evidence>
<evidence type="ECO:0000256" key="6">
    <source>
        <dbReference type="SAM" id="MobiDB-lite"/>
    </source>
</evidence>
<dbReference type="InterPro" id="IPR010619">
    <property type="entry name" value="ThrE-like_N"/>
</dbReference>
<keyword evidence="4 7" id="KW-0472">Membrane</keyword>
<evidence type="ECO:0000256" key="4">
    <source>
        <dbReference type="ARBA" id="ARBA00023136"/>
    </source>
</evidence>